<dbReference type="GO" id="GO:0016887">
    <property type="term" value="F:ATP hydrolysis activity"/>
    <property type="evidence" value="ECO:0007669"/>
    <property type="project" value="InterPro"/>
</dbReference>
<dbReference type="PROSITE" id="PS00211">
    <property type="entry name" value="ABC_TRANSPORTER_1"/>
    <property type="match status" value="1"/>
</dbReference>
<evidence type="ECO:0000256" key="5">
    <source>
        <dbReference type="ARBA" id="ARBA00022741"/>
    </source>
</evidence>
<feature type="transmembrane region" description="Helical" evidence="9">
    <location>
        <begin position="238"/>
        <end position="257"/>
    </location>
</feature>
<evidence type="ECO:0000313" key="13">
    <source>
        <dbReference type="Proteomes" id="UP000093954"/>
    </source>
</evidence>
<feature type="transmembrane region" description="Helical" evidence="9">
    <location>
        <begin position="269"/>
        <end position="296"/>
    </location>
</feature>
<proteinExistence type="predicted"/>
<evidence type="ECO:0000256" key="9">
    <source>
        <dbReference type="SAM" id="Phobius"/>
    </source>
</evidence>
<dbReference type="FunFam" id="3.40.50.300:FF:000854">
    <property type="entry name" value="Multidrug ABC transporter ATP-binding protein"/>
    <property type="match status" value="1"/>
</dbReference>
<dbReference type="Pfam" id="PF00005">
    <property type="entry name" value="ABC_tran"/>
    <property type="match status" value="1"/>
</dbReference>
<feature type="transmembrane region" description="Helical" evidence="9">
    <location>
        <begin position="155"/>
        <end position="181"/>
    </location>
</feature>
<dbReference type="SUPFAM" id="SSF52540">
    <property type="entry name" value="P-loop containing nucleoside triphosphate hydrolases"/>
    <property type="match status" value="1"/>
</dbReference>
<feature type="transmembrane region" description="Helical" evidence="9">
    <location>
        <begin position="52"/>
        <end position="76"/>
    </location>
</feature>
<dbReference type="EMBL" id="LROS01000015">
    <property type="protein sequence ID" value="OBR94169.1"/>
    <property type="molecule type" value="Genomic_DNA"/>
</dbReference>
<organism evidence="12 13">
    <name type="scientific">Clostridium ragsdalei P11</name>
    <dbReference type="NCBI Taxonomy" id="1353534"/>
    <lineage>
        <taxon>Bacteria</taxon>
        <taxon>Bacillati</taxon>
        <taxon>Bacillota</taxon>
        <taxon>Clostridia</taxon>
        <taxon>Eubacteriales</taxon>
        <taxon>Clostridiaceae</taxon>
        <taxon>Clostridium</taxon>
    </lineage>
</organism>
<dbReference type="CDD" id="cd18548">
    <property type="entry name" value="ABC_6TM_Tm287_like"/>
    <property type="match status" value="1"/>
</dbReference>
<keyword evidence="13" id="KW-1185">Reference proteome</keyword>
<dbReference type="PANTHER" id="PTHR43394:SF1">
    <property type="entry name" value="ATP-BINDING CASSETTE SUB-FAMILY B MEMBER 10, MITOCHONDRIAL"/>
    <property type="match status" value="1"/>
</dbReference>
<dbReference type="Gene3D" id="3.40.50.300">
    <property type="entry name" value="P-loop containing nucleotide triphosphate hydrolases"/>
    <property type="match status" value="1"/>
</dbReference>
<dbReference type="InterPro" id="IPR036640">
    <property type="entry name" value="ABC1_TM_sf"/>
</dbReference>
<evidence type="ECO:0000313" key="12">
    <source>
        <dbReference type="EMBL" id="OBR94169.1"/>
    </source>
</evidence>
<dbReference type="Proteomes" id="UP000093954">
    <property type="component" value="Unassembled WGS sequence"/>
</dbReference>
<dbReference type="SUPFAM" id="SSF90123">
    <property type="entry name" value="ABC transporter transmembrane region"/>
    <property type="match status" value="1"/>
</dbReference>
<accession>A0A1A6AVQ8</accession>
<dbReference type="PATRIC" id="fig|1353534.3.peg.1746"/>
<keyword evidence="6 12" id="KW-0067">ATP-binding</keyword>
<dbReference type="InterPro" id="IPR003593">
    <property type="entry name" value="AAA+_ATPase"/>
</dbReference>
<evidence type="ECO:0000256" key="3">
    <source>
        <dbReference type="ARBA" id="ARBA00022475"/>
    </source>
</evidence>
<dbReference type="SMART" id="SM00382">
    <property type="entry name" value="AAA"/>
    <property type="match status" value="1"/>
</dbReference>
<dbReference type="Pfam" id="PF00664">
    <property type="entry name" value="ABC_membrane"/>
    <property type="match status" value="1"/>
</dbReference>
<feature type="transmembrane region" description="Helical" evidence="9">
    <location>
        <begin position="128"/>
        <end position="149"/>
    </location>
</feature>
<keyword evidence="2" id="KW-0813">Transport</keyword>
<dbReference type="InterPro" id="IPR027417">
    <property type="entry name" value="P-loop_NTPase"/>
</dbReference>
<protein>
    <submittedName>
        <fullName evidence="12">Putative ABC transporter ATP-binding protein</fullName>
    </submittedName>
</protein>
<dbReference type="InterPro" id="IPR011527">
    <property type="entry name" value="ABC1_TM_dom"/>
</dbReference>
<dbReference type="GO" id="GO:0005886">
    <property type="term" value="C:plasma membrane"/>
    <property type="evidence" value="ECO:0007669"/>
    <property type="project" value="UniProtKB-SubCell"/>
</dbReference>
<evidence type="ECO:0000256" key="8">
    <source>
        <dbReference type="ARBA" id="ARBA00023136"/>
    </source>
</evidence>
<evidence type="ECO:0000259" key="10">
    <source>
        <dbReference type="PROSITE" id="PS50893"/>
    </source>
</evidence>
<reference evidence="12 13" key="1">
    <citation type="journal article" date="2012" name="Front. Microbiol.">
        <title>Draft Genome Sequence of the Virulent Strain 01-B526 of the Fish Pathogen Aeromonas salmonicida.</title>
        <authorList>
            <person name="Charette S.J."/>
            <person name="Brochu F."/>
            <person name="Boyle B."/>
            <person name="Filion G."/>
            <person name="Tanaka K.H."/>
            <person name="Derome N."/>
        </authorList>
    </citation>
    <scope>NUCLEOTIDE SEQUENCE [LARGE SCALE GENOMIC DNA]</scope>
    <source>
        <strain evidence="12 13">P11</strain>
    </source>
</reference>
<evidence type="ECO:0000256" key="2">
    <source>
        <dbReference type="ARBA" id="ARBA00022448"/>
    </source>
</evidence>
<comment type="caution">
    <text evidence="12">The sequence shown here is derived from an EMBL/GenBank/DDBJ whole genome shotgun (WGS) entry which is preliminary data.</text>
</comment>
<dbReference type="Gene3D" id="1.20.1560.10">
    <property type="entry name" value="ABC transporter type 1, transmembrane domain"/>
    <property type="match status" value="1"/>
</dbReference>
<feature type="transmembrane region" description="Helical" evidence="9">
    <location>
        <begin position="12"/>
        <end position="32"/>
    </location>
</feature>
<dbReference type="PANTHER" id="PTHR43394">
    <property type="entry name" value="ATP-DEPENDENT PERMEASE MDL1, MITOCHONDRIAL"/>
    <property type="match status" value="1"/>
</dbReference>
<feature type="domain" description="ABC transmembrane type-1" evidence="11">
    <location>
        <begin position="18"/>
        <end position="298"/>
    </location>
</feature>
<evidence type="ECO:0000256" key="1">
    <source>
        <dbReference type="ARBA" id="ARBA00004651"/>
    </source>
</evidence>
<dbReference type="GO" id="GO:0015421">
    <property type="term" value="F:ABC-type oligopeptide transporter activity"/>
    <property type="evidence" value="ECO:0007669"/>
    <property type="project" value="TreeGrafter"/>
</dbReference>
<dbReference type="PROSITE" id="PS50929">
    <property type="entry name" value="ABC_TM1F"/>
    <property type="match status" value="1"/>
</dbReference>
<evidence type="ECO:0000256" key="6">
    <source>
        <dbReference type="ARBA" id="ARBA00022840"/>
    </source>
</evidence>
<keyword evidence="8 9" id="KW-0472">Membrane</keyword>
<evidence type="ECO:0000259" key="11">
    <source>
        <dbReference type="PROSITE" id="PS50929"/>
    </source>
</evidence>
<name>A0A1A6AVQ8_9CLOT</name>
<sequence length="575" mass="63507">MFKMFQNLRNHIPYVCTLIVLIFAQIICDLYLPTLMSSIINNGIMEENIPYILRFGGVMLFVSGFGIICAVIASFLSAHVSADLGSVLRSRVFRCVESLSLHEFDNFGASTLTTRTTNDIIQIQTFTILMLNMMLRAPLTAVGGIILAYRQDKGLTVIFAMAFPVLVALIAIVMGTAMPAFKHVQTKLDKVNLVMAENLKGILVIRAFNRIDHENRRFDYANSDLTATYIKANQIMSFLLPGFMLAINAIVLFILWFGSIRVNTGEMNIGALTAFLQYAVLIFSNFVMFSIMFVFLPRAQTAAQRVSEVLETRQEILEPVIAKIEENLKGVVEFRNVTFRYPGAEQPAISGISFLARPGETTAIIGGTGSGKSTLVGLIPRFYDVSEGKILLDEINVKDMAQKELRVKIGFVPQTAVLFTGTIADNLRYGRKRATNEELEYAAKTAQAADFIAETENGYDTMLSEGGGNLSGGQKQRLSIARALVRHPEIYIFDDSFSALDFKTDAALRAALQKETENATVFIVAQRVGTVMNADRIIVLDNGAVAGMGTHEELIKSCGIYQDIVSSQFSEEEMV</sequence>
<dbReference type="AlphaFoldDB" id="A0A1A6AVQ8"/>
<dbReference type="InterPro" id="IPR003439">
    <property type="entry name" value="ABC_transporter-like_ATP-bd"/>
</dbReference>
<gene>
    <name evidence="12" type="ORF">CLRAG_17090</name>
</gene>
<evidence type="ECO:0000256" key="4">
    <source>
        <dbReference type="ARBA" id="ARBA00022692"/>
    </source>
</evidence>
<evidence type="ECO:0000256" key="7">
    <source>
        <dbReference type="ARBA" id="ARBA00022989"/>
    </source>
</evidence>
<keyword evidence="7 9" id="KW-1133">Transmembrane helix</keyword>
<comment type="subcellular location">
    <subcellularLocation>
        <location evidence="1">Cell membrane</location>
        <topology evidence="1">Multi-pass membrane protein</topology>
    </subcellularLocation>
</comment>
<dbReference type="RefSeq" id="WP_065078014.1">
    <property type="nucleotide sequence ID" value="NZ_LROS01000015.1"/>
</dbReference>
<keyword evidence="5" id="KW-0547">Nucleotide-binding</keyword>
<dbReference type="PROSITE" id="PS50893">
    <property type="entry name" value="ABC_TRANSPORTER_2"/>
    <property type="match status" value="1"/>
</dbReference>
<keyword evidence="4 9" id="KW-0812">Transmembrane</keyword>
<dbReference type="InterPro" id="IPR039421">
    <property type="entry name" value="Type_1_exporter"/>
</dbReference>
<feature type="domain" description="ABC transporter" evidence="10">
    <location>
        <begin position="332"/>
        <end position="567"/>
    </location>
</feature>
<dbReference type="GO" id="GO:0005524">
    <property type="term" value="F:ATP binding"/>
    <property type="evidence" value="ECO:0007669"/>
    <property type="project" value="UniProtKB-KW"/>
</dbReference>
<dbReference type="InterPro" id="IPR017871">
    <property type="entry name" value="ABC_transporter-like_CS"/>
</dbReference>
<keyword evidence="3" id="KW-1003">Cell membrane</keyword>